<protein>
    <submittedName>
        <fullName evidence="1">Uncharacterized protein</fullName>
    </submittedName>
</protein>
<organism evidence="1 2">
    <name type="scientific">Motiliproteus coralliicola</name>
    <dbReference type="NCBI Taxonomy" id="2283196"/>
    <lineage>
        <taxon>Bacteria</taxon>
        <taxon>Pseudomonadati</taxon>
        <taxon>Pseudomonadota</taxon>
        <taxon>Gammaproteobacteria</taxon>
        <taxon>Oceanospirillales</taxon>
        <taxon>Oceanospirillaceae</taxon>
        <taxon>Motiliproteus</taxon>
    </lineage>
</organism>
<dbReference type="Proteomes" id="UP000253769">
    <property type="component" value="Unassembled WGS sequence"/>
</dbReference>
<proteinExistence type="predicted"/>
<name>A0A369WX78_9GAMM</name>
<gene>
    <name evidence="1" type="ORF">DV711_06150</name>
</gene>
<dbReference type="InterPro" id="IPR056928">
    <property type="entry name" value="Gp77-like"/>
</dbReference>
<evidence type="ECO:0000313" key="1">
    <source>
        <dbReference type="EMBL" id="RDE25134.1"/>
    </source>
</evidence>
<dbReference type="RefSeq" id="WP_114694731.1">
    <property type="nucleotide sequence ID" value="NZ_QQOH01000001.1"/>
</dbReference>
<dbReference type="Pfam" id="PF23148">
    <property type="entry name" value="Gp77"/>
    <property type="match status" value="1"/>
</dbReference>
<dbReference type="EMBL" id="QQOH01000001">
    <property type="protein sequence ID" value="RDE25134.1"/>
    <property type="molecule type" value="Genomic_DNA"/>
</dbReference>
<accession>A0A369WX78</accession>
<sequence>MPVKRKGSTLDYGFNWTNWLKGRSIQSSIWSAPGLSVAQDTNDSTKTAVRLAGGEPGSTYFAKNTIVTTDGLEDYRVLIVDVID</sequence>
<evidence type="ECO:0000313" key="2">
    <source>
        <dbReference type="Proteomes" id="UP000253769"/>
    </source>
</evidence>
<comment type="caution">
    <text evidence="1">The sequence shown here is derived from an EMBL/GenBank/DDBJ whole genome shotgun (WGS) entry which is preliminary data.</text>
</comment>
<dbReference type="AlphaFoldDB" id="A0A369WX78"/>
<reference evidence="1 2" key="1">
    <citation type="submission" date="2018-07" db="EMBL/GenBank/DDBJ databases">
        <title>Motiliproteus coralliicola sp. nov., a bacterium isolated from Coral.</title>
        <authorList>
            <person name="Wang G."/>
        </authorList>
    </citation>
    <scope>NUCLEOTIDE SEQUENCE [LARGE SCALE GENOMIC DNA]</scope>
    <source>
        <strain evidence="1 2">C34</strain>
    </source>
</reference>
<keyword evidence="2" id="KW-1185">Reference proteome</keyword>